<proteinExistence type="predicted"/>
<dbReference type="RefSeq" id="WP_062797583.1">
    <property type="nucleotide sequence ID" value="NZ_CP014844.1"/>
</dbReference>
<accession>A0A142JGS2</accession>
<gene>
    <name evidence="1" type="ORF">A2G96_05810</name>
</gene>
<keyword evidence="2" id="KW-1185">Reference proteome</keyword>
<dbReference type="EMBL" id="CP014844">
    <property type="protein sequence ID" value="AMR77284.1"/>
    <property type="molecule type" value="Genomic_DNA"/>
</dbReference>
<name>A0A142JGS2_9BURK</name>
<dbReference type="AlphaFoldDB" id="A0A142JGS2"/>
<dbReference type="KEGG" id="cnan:A2G96_05810"/>
<evidence type="ECO:0008006" key="3">
    <source>
        <dbReference type="Google" id="ProtNLM"/>
    </source>
</evidence>
<sequence>MPDETITISEQEYEMFERIRQQQGLDTIEQTVEWLAKARIQRLAKQAGGKRRALALVQRQDQ</sequence>
<reference evidence="1 2" key="1">
    <citation type="submission" date="2016-03" db="EMBL/GenBank/DDBJ databases">
        <title>Complete genome sequence of a novel chlorpyrifos degrading bacterium, Cupriavidus nantongensis sp. X1.</title>
        <authorList>
            <person name="Fang L."/>
        </authorList>
    </citation>
    <scope>NUCLEOTIDE SEQUENCE [LARGE SCALE GENOMIC DNA]</scope>
    <source>
        <strain evidence="1 2">X1</strain>
    </source>
</reference>
<dbReference type="OrthoDB" id="9028241at2"/>
<organism evidence="1 2">
    <name type="scientific">Cupriavidus nantongensis</name>
    <dbReference type="NCBI Taxonomy" id="1796606"/>
    <lineage>
        <taxon>Bacteria</taxon>
        <taxon>Pseudomonadati</taxon>
        <taxon>Pseudomonadota</taxon>
        <taxon>Betaproteobacteria</taxon>
        <taxon>Burkholderiales</taxon>
        <taxon>Burkholderiaceae</taxon>
        <taxon>Cupriavidus</taxon>
    </lineage>
</organism>
<dbReference type="Proteomes" id="UP000075238">
    <property type="component" value="Chromosome 1"/>
</dbReference>
<evidence type="ECO:0000313" key="1">
    <source>
        <dbReference type="EMBL" id="AMR77284.1"/>
    </source>
</evidence>
<evidence type="ECO:0000313" key="2">
    <source>
        <dbReference type="Proteomes" id="UP000075238"/>
    </source>
</evidence>
<protein>
    <recommendedName>
        <fullName evidence="3">CopG family transcriptional regulator</fullName>
    </recommendedName>
</protein>